<dbReference type="InterPro" id="IPR013187">
    <property type="entry name" value="F-box-assoc_dom_typ3"/>
</dbReference>
<comment type="similarity">
    <text evidence="2">Belongs to the PpiC/parvulin rotamase family. PIN4 subfamily.</text>
</comment>
<dbReference type="SUPFAM" id="SSF54534">
    <property type="entry name" value="FKBP-like"/>
    <property type="match status" value="1"/>
</dbReference>
<evidence type="ECO:0000259" key="9">
    <source>
        <dbReference type="PROSITE" id="PS50198"/>
    </source>
</evidence>
<reference evidence="10 11" key="1">
    <citation type="submission" date="2022-03" db="EMBL/GenBank/DDBJ databases">
        <authorList>
            <person name="Nunn A."/>
            <person name="Chopra R."/>
            <person name="Nunn A."/>
            <person name="Contreras Garrido A."/>
        </authorList>
    </citation>
    <scope>NUCLEOTIDE SEQUENCE [LARGE SCALE GENOMIC DNA]</scope>
</reference>
<evidence type="ECO:0000256" key="3">
    <source>
        <dbReference type="ARBA" id="ARBA00013194"/>
    </source>
</evidence>
<dbReference type="InterPro" id="IPR036047">
    <property type="entry name" value="F-box-like_dom_sf"/>
</dbReference>
<keyword evidence="4 7" id="KW-0697">Rotamase</keyword>
<comment type="catalytic activity">
    <reaction evidence="1">
        <text>[protein]-peptidylproline (omega=180) = [protein]-peptidylproline (omega=0)</text>
        <dbReference type="Rhea" id="RHEA:16237"/>
        <dbReference type="Rhea" id="RHEA-COMP:10747"/>
        <dbReference type="Rhea" id="RHEA-COMP:10748"/>
        <dbReference type="ChEBI" id="CHEBI:83833"/>
        <dbReference type="ChEBI" id="CHEBI:83834"/>
        <dbReference type="EC" id="5.2.1.8"/>
    </reaction>
</comment>
<evidence type="ECO:0000256" key="6">
    <source>
        <dbReference type="ARBA" id="ARBA00030737"/>
    </source>
</evidence>
<dbReference type="NCBIfam" id="TIGR01640">
    <property type="entry name" value="F_box_assoc_1"/>
    <property type="match status" value="1"/>
</dbReference>
<dbReference type="Proteomes" id="UP000836841">
    <property type="component" value="Chromosome 1"/>
</dbReference>
<dbReference type="InterPro" id="IPR011043">
    <property type="entry name" value="Gal_Oxase/kelch_b-propeller"/>
</dbReference>
<dbReference type="InterPro" id="IPR015915">
    <property type="entry name" value="Kelch-typ_b-propeller"/>
</dbReference>
<dbReference type="Pfam" id="PF00646">
    <property type="entry name" value="F-box"/>
    <property type="match status" value="1"/>
</dbReference>
<dbReference type="SUPFAM" id="SSF50965">
    <property type="entry name" value="Galactose oxidase, central domain"/>
    <property type="match status" value="1"/>
</dbReference>
<dbReference type="InterPro" id="IPR017451">
    <property type="entry name" value="F-box-assoc_interact_dom"/>
</dbReference>
<evidence type="ECO:0000313" key="10">
    <source>
        <dbReference type="EMBL" id="CAH2033880.1"/>
    </source>
</evidence>
<dbReference type="Pfam" id="PF00639">
    <property type="entry name" value="Rotamase"/>
    <property type="match status" value="1"/>
</dbReference>
<dbReference type="CDD" id="cd22157">
    <property type="entry name" value="F-box_AtFBW1-like"/>
    <property type="match status" value="1"/>
</dbReference>
<dbReference type="PANTHER" id="PTHR45995">
    <property type="match status" value="1"/>
</dbReference>
<evidence type="ECO:0000256" key="8">
    <source>
        <dbReference type="SAM" id="MobiDB-lite"/>
    </source>
</evidence>
<dbReference type="Pfam" id="PF08268">
    <property type="entry name" value="FBA_3"/>
    <property type="match status" value="1"/>
</dbReference>
<evidence type="ECO:0000256" key="7">
    <source>
        <dbReference type="PROSITE-ProRule" id="PRU00278"/>
    </source>
</evidence>
<dbReference type="GO" id="GO:0003755">
    <property type="term" value="F:peptidyl-prolyl cis-trans isomerase activity"/>
    <property type="evidence" value="ECO:0007669"/>
    <property type="project" value="UniProtKB-KW"/>
</dbReference>
<feature type="compositionally biased region" description="Basic residues" evidence="8">
    <location>
        <begin position="1"/>
        <end position="11"/>
    </location>
</feature>
<dbReference type="InterPro" id="IPR000297">
    <property type="entry name" value="PPIase_PpiC"/>
</dbReference>
<dbReference type="InterPro" id="IPR001810">
    <property type="entry name" value="F-box_dom"/>
</dbReference>
<accession>A0AAU9R4V6</accession>
<dbReference type="EMBL" id="OU466857">
    <property type="protein sequence ID" value="CAH2033880.1"/>
    <property type="molecule type" value="Genomic_DNA"/>
</dbReference>
<dbReference type="EC" id="5.2.1.8" evidence="3"/>
<organism evidence="10 11">
    <name type="scientific">Thlaspi arvense</name>
    <name type="common">Field penny-cress</name>
    <dbReference type="NCBI Taxonomy" id="13288"/>
    <lineage>
        <taxon>Eukaryota</taxon>
        <taxon>Viridiplantae</taxon>
        <taxon>Streptophyta</taxon>
        <taxon>Embryophyta</taxon>
        <taxon>Tracheophyta</taxon>
        <taxon>Spermatophyta</taxon>
        <taxon>Magnoliopsida</taxon>
        <taxon>eudicotyledons</taxon>
        <taxon>Gunneridae</taxon>
        <taxon>Pentapetalae</taxon>
        <taxon>rosids</taxon>
        <taxon>malvids</taxon>
        <taxon>Brassicales</taxon>
        <taxon>Brassicaceae</taxon>
        <taxon>Thlaspideae</taxon>
        <taxon>Thlaspi</taxon>
    </lineage>
</organism>
<dbReference type="AlphaFoldDB" id="A0AAU9R4V6"/>
<dbReference type="Gene3D" id="2.120.10.80">
    <property type="entry name" value="Kelch-type beta propeller"/>
    <property type="match status" value="1"/>
</dbReference>
<evidence type="ECO:0000256" key="2">
    <source>
        <dbReference type="ARBA" id="ARBA00010242"/>
    </source>
</evidence>
<dbReference type="GO" id="GO:0003677">
    <property type="term" value="F:DNA binding"/>
    <property type="evidence" value="ECO:0007669"/>
    <property type="project" value="InterPro"/>
</dbReference>
<keyword evidence="5 7" id="KW-0413">Isomerase</keyword>
<dbReference type="GO" id="GO:0006364">
    <property type="term" value="P:rRNA processing"/>
    <property type="evidence" value="ECO:0007669"/>
    <property type="project" value="InterPro"/>
</dbReference>
<name>A0AAU9R4V6_THLAR</name>
<dbReference type="InterPro" id="IPR046357">
    <property type="entry name" value="PPIase_dom_sf"/>
</dbReference>
<evidence type="ECO:0000256" key="4">
    <source>
        <dbReference type="ARBA" id="ARBA00023110"/>
    </source>
</evidence>
<gene>
    <name evidence="10" type="ORF">TAV2_LOCUS118</name>
</gene>
<dbReference type="InterPro" id="IPR043323">
    <property type="entry name" value="PIN4"/>
</dbReference>
<evidence type="ECO:0000256" key="1">
    <source>
        <dbReference type="ARBA" id="ARBA00000971"/>
    </source>
</evidence>
<sequence length="533" mass="59202">MHAKAGGKGKGKQASGSDEAPSKGKGKAGKAADGLGTCTYVKARHVLCEKQGKINEAYKKLQDGWLSNGDKVPPAEFAKIAAEYSECPSGKKGGDLGWFPRGKMAGPFQDVAFNTPVGVTSAPFKSTKRRCRKSKGKRPNPMSIVADDLVEDILIRLPLKSILRFKTVSKQWKATVESRWFAERRASVKKGRKLFLAVGDESESWFEGDTEAEMVYLRCEDATRPSLTCNGLVCIPVPGWVKVLNPLTGELFRFPSGPSHHEQEVANKRWWHNVFPGYWAMGFGKDQVNGSYKIVRMLSDPDHCLILDINIGEWRELSPPPCEIESNRKSACVNGSVYWLNLFTKHKLLALDLHTEEFRVVSAEPPPRQQPAAQIVNLEGRLAIGETNTTGEWKLEIWCMDAQEETWTMTYNILLSSFATLWCRWHITYFTPLAVSEGGSLFFTDNNKRLFKYSPDTDSLRCPSPGVYVISPLVENLVRFPSPPPGGGGFVSKITSSGHLYGVSYPEDQVPGSRISSFVRRVQLGIPNILLTL</sequence>
<dbReference type="PROSITE" id="PS50198">
    <property type="entry name" value="PPIC_PPIASE_2"/>
    <property type="match status" value="1"/>
</dbReference>
<feature type="region of interest" description="Disordered" evidence="8">
    <location>
        <begin position="1"/>
        <end position="33"/>
    </location>
</feature>
<dbReference type="Gene3D" id="3.10.50.40">
    <property type="match status" value="1"/>
</dbReference>
<evidence type="ECO:0000256" key="5">
    <source>
        <dbReference type="ARBA" id="ARBA00023235"/>
    </source>
</evidence>
<proteinExistence type="inferred from homology"/>
<keyword evidence="11" id="KW-1185">Reference proteome</keyword>
<protein>
    <recommendedName>
        <fullName evidence="3">peptidylprolyl isomerase</fullName>
        <ecNumber evidence="3">5.2.1.8</ecNumber>
    </recommendedName>
    <alternativeName>
        <fullName evidence="6">Parvulin-14</fullName>
    </alternativeName>
</protein>
<evidence type="ECO:0000313" key="11">
    <source>
        <dbReference type="Proteomes" id="UP000836841"/>
    </source>
</evidence>
<dbReference type="SUPFAM" id="SSF81383">
    <property type="entry name" value="F-box domain"/>
    <property type="match status" value="1"/>
</dbReference>
<feature type="domain" description="PpiC" evidence="9">
    <location>
        <begin position="38"/>
        <end position="127"/>
    </location>
</feature>